<gene>
    <name evidence="3" type="ORF">A0H81_10461</name>
</gene>
<dbReference type="Proteomes" id="UP000092993">
    <property type="component" value="Unassembled WGS sequence"/>
</dbReference>
<protein>
    <recommendedName>
        <fullName evidence="2">F-box domain-containing protein</fullName>
    </recommendedName>
</protein>
<name>A0A1C7M050_GRIFR</name>
<dbReference type="EMBL" id="LUGG01000015">
    <property type="protein sequence ID" value="OBZ69689.1"/>
    <property type="molecule type" value="Genomic_DNA"/>
</dbReference>
<dbReference type="OrthoDB" id="550575at2759"/>
<dbReference type="SUPFAM" id="SSF81383">
    <property type="entry name" value="F-box domain"/>
    <property type="match status" value="1"/>
</dbReference>
<evidence type="ECO:0000259" key="2">
    <source>
        <dbReference type="PROSITE" id="PS50181"/>
    </source>
</evidence>
<accession>A0A1C7M050</accession>
<proteinExistence type="predicted"/>
<dbReference type="AlphaFoldDB" id="A0A1C7M050"/>
<dbReference type="InterPro" id="IPR036047">
    <property type="entry name" value="F-box-like_dom_sf"/>
</dbReference>
<evidence type="ECO:0000313" key="3">
    <source>
        <dbReference type="EMBL" id="OBZ69689.1"/>
    </source>
</evidence>
<feature type="compositionally biased region" description="Acidic residues" evidence="1">
    <location>
        <begin position="676"/>
        <end position="688"/>
    </location>
</feature>
<feature type="domain" description="F-box" evidence="2">
    <location>
        <begin position="46"/>
        <end position="94"/>
    </location>
</feature>
<dbReference type="Pfam" id="PF12937">
    <property type="entry name" value="F-box-like"/>
    <property type="match status" value="1"/>
</dbReference>
<dbReference type="InterPro" id="IPR001810">
    <property type="entry name" value="F-box_dom"/>
</dbReference>
<dbReference type="STRING" id="5627.A0A1C7M050"/>
<dbReference type="Gene3D" id="1.20.1280.50">
    <property type="match status" value="1"/>
</dbReference>
<feature type="compositionally biased region" description="Acidic residues" evidence="1">
    <location>
        <begin position="619"/>
        <end position="628"/>
    </location>
</feature>
<evidence type="ECO:0000313" key="4">
    <source>
        <dbReference type="Proteomes" id="UP000092993"/>
    </source>
</evidence>
<feature type="region of interest" description="Disordered" evidence="1">
    <location>
        <begin position="676"/>
        <end position="724"/>
    </location>
</feature>
<organism evidence="3 4">
    <name type="scientific">Grifola frondosa</name>
    <name type="common">Maitake</name>
    <name type="synonym">Polyporus frondosus</name>
    <dbReference type="NCBI Taxonomy" id="5627"/>
    <lineage>
        <taxon>Eukaryota</taxon>
        <taxon>Fungi</taxon>
        <taxon>Dikarya</taxon>
        <taxon>Basidiomycota</taxon>
        <taxon>Agaricomycotina</taxon>
        <taxon>Agaricomycetes</taxon>
        <taxon>Polyporales</taxon>
        <taxon>Grifolaceae</taxon>
        <taxon>Grifola</taxon>
    </lineage>
</organism>
<feature type="region of interest" description="Disordered" evidence="1">
    <location>
        <begin position="619"/>
        <end position="662"/>
    </location>
</feature>
<feature type="compositionally biased region" description="Polar residues" evidence="1">
    <location>
        <begin position="635"/>
        <end position="649"/>
    </location>
</feature>
<dbReference type="OMA" id="VWDAPGI"/>
<dbReference type="PROSITE" id="PS50181">
    <property type="entry name" value="FBOX"/>
    <property type="match status" value="1"/>
</dbReference>
<sequence>MQWYLSNLIHAAITSFATNLHQLSIELNKNRSCIQTRSTKISIELMSHLGDLPVELALKTLSYLPLQILCSLRSTSRHWHQFFITNESSIYHNAALLHNFVTSINTPLTQAKADHASPFARDVERWYQYCRRRFQLEKNWTSRGSARSRVYCATQPDVHRIKIDEKLGLLIVTHEHRGLTVSDLETDEVLWGLPQPYVRRYAHCEYENGFIIFDRLGTFKEVWRLAADFDPTEVPSIFPPFSDQLDASDEAAEQYQSDTRRGHFKPWAMINTPEFGRAFRFAYPTLLVSGTLKAYLYDVRSAALVQVINDVQDTPLGVFSDINYVDVSDQHVFICMSQELRVFNRPDGALLLRVPSMQPDYANVRVGLNLDSLITRQQDSIAPEPAEVMPLSVHTVRTTSPITSLTNAEFIAAHVSRSGRDLVGLLSDNRLVVIREFERVIKGQIALRDAALELDITIPEIDRSEHFPDFSVYLAYEYGRVAVITTSGLFILTLDPTHHGLLDFDVPCTNGTIRSRTVEGLTSASPDVSYPNILVSCVPYFAGKQALGKLTCLQITDTKVYVVWDSRYMQRRKKASAVVGPVPEADPPLLPDDLVPVVTEATEATENPLVEEHIDEGWGDPAVWEDSDVGGWNAAATNDTEEPTASGSGQDMHPSSEAAPAGPLVYVDFDEDMYDEDDEDDEEFDDDMGGGSEFYTDSMSAGSSAEDEHAVVDEEEPPYPGPVVYCVDFSPLCG</sequence>
<comment type="caution">
    <text evidence="3">The sequence shown here is derived from an EMBL/GenBank/DDBJ whole genome shotgun (WGS) entry which is preliminary data.</text>
</comment>
<evidence type="ECO:0000256" key="1">
    <source>
        <dbReference type="SAM" id="MobiDB-lite"/>
    </source>
</evidence>
<keyword evidence="4" id="KW-1185">Reference proteome</keyword>
<reference evidence="3 4" key="1">
    <citation type="submission" date="2016-03" db="EMBL/GenBank/DDBJ databases">
        <title>Whole genome sequencing of Grifola frondosa 9006-11.</title>
        <authorList>
            <person name="Min B."/>
            <person name="Park H."/>
            <person name="Kim J.-G."/>
            <person name="Cho H."/>
            <person name="Oh Y.-L."/>
            <person name="Kong W.-S."/>
            <person name="Choi I.-G."/>
        </authorList>
    </citation>
    <scope>NUCLEOTIDE SEQUENCE [LARGE SCALE GENOMIC DNA]</scope>
    <source>
        <strain evidence="3 4">9006-11</strain>
    </source>
</reference>